<dbReference type="EMBL" id="CP006867">
    <property type="protein sequence ID" value="ALU11694.1"/>
    <property type="molecule type" value="Genomic_DNA"/>
</dbReference>
<evidence type="ECO:0000256" key="2">
    <source>
        <dbReference type="ARBA" id="ARBA00022475"/>
    </source>
</evidence>
<dbReference type="OrthoDB" id="21417at2157"/>
<dbReference type="Proteomes" id="UP000060778">
    <property type="component" value="Chromosome"/>
</dbReference>
<accession>A0A0U3E8K2</accession>
<keyword evidence="3 6" id="KW-0812">Transmembrane</keyword>
<protein>
    <recommendedName>
        <fullName evidence="9">Amino acid permease</fullName>
    </recommendedName>
</protein>
<dbReference type="GO" id="GO:0022857">
    <property type="term" value="F:transmembrane transporter activity"/>
    <property type="evidence" value="ECO:0007669"/>
    <property type="project" value="InterPro"/>
</dbReference>
<dbReference type="Gene3D" id="1.20.1740.10">
    <property type="entry name" value="Amino acid/polyamine transporter I"/>
    <property type="match status" value="1"/>
</dbReference>
<evidence type="ECO:0000313" key="7">
    <source>
        <dbReference type="EMBL" id="ALU11694.1"/>
    </source>
</evidence>
<feature type="transmembrane region" description="Helical" evidence="6">
    <location>
        <begin position="374"/>
        <end position="394"/>
    </location>
</feature>
<feature type="transmembrane region" description="Helical" evidence="6">
    <location>
        <begin position="82"/>
        <end position="115"/>
    </location>
</feature>
<dbReference type="GO" id="GO:0005886">
    <property type="term" value="C:plasma membrane"/>
    <property type="evidence" value="ECO:0007669"/>
    <property type="project" value="UniProtKB-SubCell"/>
</dbReference>
<name>A0A0U3E8K2_9CREN</name>
<dbReference type="RefSeq" id="WP_075049733.1">
    <property type="nucleotide sequence ID" value="NZ_CP006867.1"/>
</dbReference>
<feature type="transmembrane region" description="Helical" evidence="6">
    <location>
        <begin position="345"/>
        <end position="362"/>
    </location>
</feature>
<feature type="transmembrane region" description="Helical" evidence="6">
    <location>
        <begin position="272"/>
        <end position="301"/>
    </location>
</feature>
<dbReference type="InterPro" id="IPR002293">
    <property type="entry name" value="AA/rel_permease1"/>
</dbReference>
<keyword evidence="8" id="KW-1185">Reference proteome</keyword>
<evidence type="ECO:0000256" key="4">
    <source>
        <dbReference type="ARBA" id="ARBA00022989"/>
    </source>
</evidence>
<keyword evidence="5 6" id="KW-0472">Membrane</keyword>
<comment type="subcellular location">
    <subcellularLocation>
        <location evidence="1">Cell membrane</location>
        <topology evidence="1">Multi-pass membrane protein</topology>
    </subcellularLocation>
</comment>
<dbReference type="Pfam" id="PF13520">
    <property type="entry name" value="AA_permease_2"/>
    <property type="match status" value="1"/>
</dbReference>
<keyword evidence="2" id="KW-1003">Cell membrane</keyword>
<proteinExistence type="predicted"/>
<evidence type="ECO:0000256" key="5">
    <source>
        <dbReference type="ARBA" id="ARBA00023136"/>
    </source>
</evidence>
<dbReference type="GeneID" id="30680157"/>
<evidence type="ECO:0000256" key="1">
    <source>
        <dbReference type="ARBA" id="ARBA00004651"/>
    </source>
</evidence>
<gene>
    <name evidence="7" type="ORF">EYM_03815</name>
</gene>
<dbReference type="AlphaFoldDB" id="A0A0U3E8K2"/>
<dbReference type="PIRSF" id="PIRSF006060">
    <property type="entry name" value="AA_transporter"/>
    <property type="match status" value="1"/>
</dbReference>
<evidence type="ECO:0008006" key="9">
    <source>
        <dbReference type="Google" id="ProtNLM"/>
    </source>
</evidence>
<dbReference type="InterPro" id="IPR050367">
    <property type="entry name" value="APC_superfamily"/>
</dbReference>
<feature type="transmembrane region" description="Helical" evidence="6">
    <location>
        <begin position="121"/>
        <end position="140"/>
    </location>
</feature>
<keyword evidence="4 6" id="KW-1133">Transmembrane helix</keyword>
<reference evidence="7 8" key="1">
    <citation type="submission" date="2013-11" db="EMBL/GenBank/DDBJ databases">
        <title>Comparative genomics of Ignicoccus.</title>
        <authorList>
            <person name="Podar M."/>
        </authorList>
    </citation>
    <scope>NUCLEOTIDE SEQUENCE [LARGE SCALE GENOMIC DNA]</scope>
    <source>
        <strain evidence="7 8">DSM 13165</strain>
    </source>
</reference>
<organism evidence="7 8">
    <name type="scientific">Ignicoccus islandicus DSM 13165</name>
    <dbReference type="NCBI Taxonomy" id="940295"/>
    <lineage>
        <taxon>Archaea</taxon>
        <taxon>Thermoproteota</taxon>
        <taxon>Thermoprotei</taxon>
        <taxon>Desulfurococcales</taxon>
        <taxon>Desulfurococcaceae</taxon>
        <taxon>Ignicoccus</taxon>
    </lineage>
</organism>
<evidence type="ECO:0000256" key="6">
    <source>
        <dbReference type="SAM" id="Phobius"/>
    </source>
</evidence>
<feature type="transmembrane region" description="Helical" evidence="6">
    <location>
        <begin position="192"/>
        <end position="210"/>
    </location>
</feature>
<dbReference type="PANTHER" id="PTHR42770:SF11">
    <property type="entry name" value="INNER MEMBRANE TRANSPORT PROTEIN YBAT"/>
    <property type="match status" value="1"/>
</dbReference>
<dbReference type="STRING" id="940295.EYM_03815"/>
<dbReference type="PANTHER" id="PTHR42770">
    <property type="entry name" value="AMINO ACID TRANSPORTER-RELATED"/>
    <property type="match status" value="1"/>
</dbReference>
<evidence type="ECO:0000313" key="8">
    <source>
        <dbReference type="Proteomes" id="UP000060778"/>
    </source>
</evidence>
<feature type="transmembrane region" description="Helical" evidence="6">
    <location>
        <begin position="400"/>
        <end position="421"/>
    </location>
</feature>
<feature type="transmembrane region" description="Helical" evidence="6">
    <location>
        <begin position="222"/>
        <end position="245"/>
    </location>
</feature>
<feature type="transmembrane region" description="Helical" evidence="6">
    <location>
        <begin position="12"/>
        <end position="31"/>
    </location>
</feature>
<feature type="transmembrane region" description="Helical" evidence="6">
    <location>
        <begin position="322"/>
        <end position="339"/>
    </location>
</feature>
<feature type="transmembrane region" description="Helical" evidence="6">
    <location>
        <begin position="43"/>
        <end position="61"/>
    </location>
</feature>
<evidence type="ECO:0000256" key="3">
    <source>
        <dbReference type="ARBA" id="ARBA00022692"/>
    </source>
</evidence>
<dbReference type="KEGG" id="iis:EYM_03815"/>
<sequence>MEKQEKLSLIDAVALGVGIIIGASIFSLIGVDIQIAGRNLPEAFLLSGIVALGIAYSYAKLGTIITSNAGPIEYALHAFGDNVFIGFLATIYWISYVVSIALFAFTFSSYLLGALGLEKNWLLHSVTNATIISIFTALNFKGAKSVGNAETVLVFLKLFILFLLITAGLVALKVEKLVPDLSQEGLRKLVTAATLTLLSYAGFGVITNASENIENPKRNVPLAIYLSLLISLIVYLLISIVAVGATEIGNVVKYKDYALAVIARPLLGDLGFYLVSFGALVSTLSALNSALYGGANVAYALAKKGELPRVFERKVWFGEPEGLFITAILGFLLSVSLNIEGIAELTTFSIIIVYLAVIASHWKLRKYTNGNSFIISLSIIAVSLMSANLLYYTYITNEKAFWTSVVAILASVAFEIVYRGFTGRGFSKRASEWYRRARGIRKSNHKSS</sequence>
<feature type="transmembrane region" description="Helical" evidence="6">
    <location>
        <begin position="152"/>
        <end position="172"/>
    </location>
</feature>